<proteinExistence type="predicted"/>
<dbReference type="EMBL" id="CM047942">
    <property type="protein sequence ID" value="KAI9902152.1"/>
    <property type="molecule type" value="Genomic_DNA"/>
</dbReference>
<accession>A0ACC0V9L1</accession>
<dbReference type="Proteomes" id="UP001163324">
    <property type="component" value="Chromosome 3"/>
</dbReference>
<name>A0ACC0V9L1_9HYPO</name>
<evidence type="ECO:0000313" key="2">
    <source>
        <dbReference type="Proteomes" id="UP001163324"/>
    </source>
</evidence>
<comment type="caution">
    <text evidence="1">The sequence shown here is derived from an EMBL/GenBank/DDBJ whole genome shotgun (WGS) entry which is preliminary data.</text>
</comment>
<reference evidence="1" key="1">
    <citation type="submission" date="2022-10" db="EMBL/GenBank/DDBJ databases">
        <title>Complete Genome of Trichothecium roseum strain YXFP-22015, a Plant Pathogen Isolated from Citrus.</title>
        <authorList>
            <person name="Wang Y."/>
            <person name="Zhu L."/>
        </authorList>
    </citation>
    <scope>NUCLEOTIDE SEQUENCE</scope>
    <source>
        <strain evidence="1">YXFP-22015</strain>
    </source>
</reference>
<sequence>MMLGEEIRDERGAAEEEKPPKKSFLRGLLRKGSSQAKKSLTSAGNGTGSVADNSSNGNGATRRRSYGDNLLRKKEADDQRRPRSSRQEIGTEPQQEQIPADDTDRPRTGRGKGKRTDTNGERRMSVSPTPLTRWPPSGVLLTEELPQPHARELICRGAPTHRGHKKTIPHAPEDLCYALYTTSSGNRGGENDGADVHDSTAQLMTMRMKSSKPAHRPWETLEQPSYAFYYGEIPGTITLNQWASMGSILPPKIALKDSGISPRPMDLEQIFERLQELRAGLEDDDMALLYKILYRRILRDPDKILSPHKTLDKQITDLLLVLSRPDHWIDFTNPKNQVVTRFIFDGQSDPACYTKFFHQLLLSLELELRIHSRLHGDWAKEKLLWQIPPAIQWNLALARRWRQNVRIDDFGKTPSEVKLRYKLKKRQVKALRQFARVMKWPNLGATLDNLQQKDEEFALETVSSDAFAYFSGLVVPGPTLPFLMMNTLIDLDPDPATEEIALLSHMHPQCGFQYRGSFTYWSASCIVGKVLAPTCRSVAGWVGPARPTVDLNRTQLARIRTRKARQELSPVDVESMSERSEPLGPPAEKYPVSDYRLPKPCDNEDDMIYDAVRVELLQLKNTATVTTHDHGKSHPPRTFDASIQFAIDGVSWPLRLMYDVSFLSAWPCSDGPHPLFFDYAYMQIPVDEIVKIRDWGGLYLRDDEKQRMGNDEEEKVLVVEAMGVKDNEVLARAWCAHWGLCAIVADVRRTCVACAIREAYAATLTVVILVEGQQQYQEEDV</sequence>
<organism evidence="1 2">
    <name type="scientific">Trichothecium roseum</name>
    <dbReference type="NCBI Taxonomy" id="47278"/>
    <lineage>
        <taxon>Eukaryota</taxon>
        <taxon>Fungi</taxon>
        <taxon>Dikarya</taxon>
        <taxon>Ascomycota</taxon>
        <taxon>Pezizomycotina</taxon>
        <taxon>Sordariomycetes</taxon>
        <taxon>Hypocreomycetidae</taxon>
        <taxon>Hypocreales</taxon>
        <taxon>Hypocreales incertae sedis</taxon>
        <taxon>Trichothecium</taxon>
    </lineage>
</organism>
<keyword evidence="2" id="KW-1185">Reference proteome</keyword>
<evidence type="ECO:0000313" key="1">
    <source>
        <dbReference type="EMBL" id="KAI9902152.1"/>
    </source>
</evidence>
<protein>
    <submittedName>
        <fullName evidence="1">Uncharacterized protein</fullName>
    </submittedName>
</protein>
<gene>
    <name evidence="1" type="ORF">N3K66_003969</name>
</gene>